<comment type="caution">
    <text evidence="2">The sequence shown here is derived from an EMBL/GenBank/DDBJ whole genome shotgun (WGS) entry which is preliminary data.</text>
</comment>
<accession>A0A6N6MPG7</accession>
<gene>
    <name evidence="2" type="ORF">F6X51_17090</name>
</gene>
<keyword evidence="1" id="KW-0732">Signal</keyword>
<evidence type="ECO:0000256" key="1">
    <source>
        <dbReference type="SAM" id="SignalP"/>
    </source>
</evidence>
<dbReference type="AlphaFoldDB" id="A0A6N6MPG7"/>
<dbReference type="Proteomes" id="UP000441523">
    <property type="component" value="Unassembled WGS sequence"/>
</dbReference>
<feature type="signal peptide" evidence="1">
    <location>
        <begin position="1"/>
        <end position="21"/>
    </location>
</feature>
<proteinExistence type="predicted"/>
<reference evidence="2 3" key="1">
    <citation type="submission" date="2019-09" db="EMBL/GenBank/DDBJ databases">
        <title>YIM 132548 draft genome.</title>
        <authorList>
            <person name="Jiang L."/>
        </authorList>
    </citation>
    <scope>NUCLEOTIDE SEQUENCE [LARGE SCALE GENOMIC DNA]</scope>
    <source>
        <strain evidence="2 3">YIM 132548</strain>
    </source>
</reference>
<sequence>MTTHALPRLAILLALVSAALAASAGAARAQAAVRLEGSCSRLVIAGQDLSGACAGTLMNTVARTRTSFDFAARDGQTLSFSGTGSQQERTEETDPLQPINLVIPGRKTPEGVVQNPVLAVGACRFTNPEPGKTEIACEANSAEKGAFAATFLTETRPAPGAPKP</sequence>
<name>A0A6N6MPG7_9HYPH</name>
<protein>
    <submittedName>
        <fullName evidence="2">Uncharacterized protein</fullName>
    </submittedName>
</protein>
<feature type="chain" id="PRO_5026695126" evidence="1">
    <location>
        <begin position="22"/>
        <end position="164"/>
    </location>
</feature>
<evidence type="ECO:0000313" key="3">
    <source>
        <dbReference type="Proteomes" id="UP000441523"/>
    </source>
</evidence>
<dbReference type="EMBL" id="VZZJ01000015">
    <property type="protein sequence ID" value="KAB1072143.1"/>
    <property type="molecule type" value="Genomic_DNA"/>
</dbReference>
<dbReference type="RefSeq" id="WP_150964888.1">
    <property type="nucleotide sequence ID" value="NZ_VZZJ01000015.1"/>
</dbReference>
<organism evidence="2 3">
    <name type="scientific">Methylobacterium planeticum</name>
    <dbReference type="NCBI Taxonomy" id="2615211"/>
    <lineage>
        <taxon>Bacteria</taxon>
        <taxon>Pseudomonadati</taxon>
        <taxon>Pseudomonadota</taxon>
        <taxon>Alphaproteobacteria</taxon>
        <taxon>Hyphomicrobiales</taxon>
        <taxon>Methylobacteriaceae</taxon>
        <taxon>Methylobacterium</taxon>
    </lineage>
</organism>
<keyword evidence="3" id="KW-1185">Reference proteome</keyword>
<evidence type="ECO:0000313" key="2">
    <source>
        <dbReference type="EMBL" id="KAB1072143.1"/>
    </source>
</evidence>